<keyword evidence="3" id="KW-1185">Reference proteome</keyword>
<feature type="transmembrane region" description="Helical" evidence="1">
    <location>
        <begin position="20"/>
        <end position="48"/>
    </location>
</feature>
<dbReference type="EMBL" id="CP113797">
    <property type="protein sequence ID" value="WAL60891.1"/>
    <property type="molecule type" value="Genomic_DNA"/>
</dbReference>
<evidence type="ECO:0000313" key="2">
    <source>
        <dbReference type="EMBL" id="WAL60891.1"/>
    </source>
</evidence>
<feature type="transmembrane region" description="Helical" evidence="1">
    <location>
        <begin position="68"/>
        <end position="88"/>
    </location>
</feature>
<keyword evidence="1" id="KW-0472">Membrane</keyword>
<name>A0A9E8ZDP6_9CYAN</name>
<organism evidence="2 3">
    <name type="scientific">Thermocoleostomius sinensis A174</name>
    <dbReference type="NCBI Taxonomy" id="2016057"/>
    <lineage>
        <taxon>Bacteria</taxon>
        <taxon>Bacillati</taxon>
        <taxon>Cyanobacteriota</taxon>
        <taxon>Cyanophyceae</taxon>
        <taxon>Oculatellales</taxon>
        <taxon>Oculatellaceae</taxon>
        <taxon>Thermocoleostomius</taxon>
    </lineage>
</organism>
<accession>A0A9E8ZDP6</accession>
<keyword evidence="1" id="KW-0812">Transmembrane</keyword>
<dbReference type="AlphaFoldDB" id="A0A9E8ZDP6"/>
<dbReference type="RefSeq" id="WP_268610847.1">
    <property type="nucleotide sequence ID" value="NZ_CP113797.1"/>
</dbReference>
<proteinExistence type="predicted"/>
<dbReference type="Proteomes" id="UP001163152">
    <property type="component" value="Chromosome"/>
</dbReference>
<dbReference type="KEGG" id="tsin:OXH18_02520"/>
<gene>
    <name evidence="2" type="ORF">OXH18_02520</name>
</gene>
<feature type="transmembrane region" description="Helical" evidence="1">
    <location>
        <begin position="95"/>
        <end position="115"/>
    </location>
</feature>
<protein>
    <submittedName>
        <fullName evidence="2">Uncharacterized protein</fullName>
    </submittedName>
</protein>
<keyword evidence="1" id="KW-1133">Transmembrane helix</keyword>
<sequence>MVFPRGRLSIRQQQDGIYFLQGLTVALAVQAAIATVIGALLALMIAVAPTGLREILGTISSPNLAGNVMIAALIQTVVWGWLPTIGFVPRRWGRWMMRSMGGMTLLMFVLVLAKIW</sequence>
<evidence type="ECO:0000313" key="3">
    <source>
        <dbReference type="Proteomes" id="UP001163152"/>
    </source>
</evidence>
<reference evidence="2" key="1">
    <citation type="submission" date="2022-12" db="EMBL/GenBank/DDBJ databases">
        <title>Polyphasic identification of a Novel Hot-Spring Cyanobacterium Ocullathermofonsia sinensis gen nov. sp. nov. and Genomic Insights on its Adaptations to the Thermal Habitat.</title>
        <authorList>
            <person name="Daroch M."/>
            <person name="Tang J."/>
            <person name="Jiang Y."/>
        </authorList>
    </citation>
    <scope>NUCLEOTIDE SEQUENCE</scope>
    <source>
        <strain evidence="2">PKUAC-SCTA174</strain>
    </source>
</reference>
<evidence type="ECO:0000256" key="1">
    <source>
        <dbReference type="SAM" id="Phobius"/>
    </source>
</evidence>